<keyword evidence="1" id="KW-0694">RNA-binding</keyword>
<evidence type="ECO:0000259" key="2">
    <source>
        <dbReference type="Pfam" id="PF00270"/>
    </source>
</evidence>
<dbReference type="SMR" id="A0A816L251"/>
<dbReference type="Proteomes" id="UP001295469">
    <property type="component" value="Chromosome C05"/>
</dbReference>
<evidence type="ECO:0000313" key="3">
    <source>
        <dbReference type="EMBL" id="CAF1929143.1"/>
    </source>
</evidence>
<dbReference type="GO" id="GO:0003723">
    <property type="term" value="F:RNA binding"/>
    <property type="evidence" value="ECO:0007669"/>
    <property type="project" value="UniProtKB-KW"/>
</dbReference>
<gene>
    <name evidence="3" type="ORF">DARMORV10_C05P31390.1</name>
</gene>
<dbReference type="EMBL" id="HG994369">
    <property type="protein sequence ID" value="CAF1929143.1"/>
    <property type="molecule type" value="Genomic_DNA"/>
</dbReference>
<organism evidence="3">
    <name type="scientific">Brassica napus</name>
    <name type="common">Rape</name>
    <dbReference type="NCBI Taxonomy" id="3708"/>
    <lineage>
        <taxon>Eukaryota</taxon>
        <taxon>Viridiplantae</taxon>
        <taxon>Streptophyta</taxon>
        <taxon>Embryophyta</taxon>
        <taxon>Tracheophyta</taxon>
        <taxon>Spermatophyta</taxon>
        <taxon>Magnoliopsida</taxon>
        <taxon>eudicotyledons</taxon>
        <taxon>Gunneridae</taxon>
        <taxon>Pentapetalae</taxon>
        <taxon>rosids</taxon>
        <taxon>malvids</taxon>
        <taxon>Brassicales</taxon>
        <taxon>Brassicaceae</taxon>
        <taxon>Brassiceae</taxon>
        <taxon>Brassica</taxon>
    </lineage>
</organism>
<dbReference type="AlphaFoldDB" id="A0A816L251"/>
<proteinExistence type="predicted"/>
<dbReference type="Pfam" id="PF00270">
    <property type="entry name" value="DEAD"/>
    <property type="match status" value="1"/>
</dbReference>
<protein>
    <submittedName>
        <fullName evidence="3">(rape) hypothetical protein</fullName>
    </submittedName>
</protein>
<accession>A0A816L251</accession>
<dbReference type="InterPro" id="IPR027417">
    <property type="entry name" value="P-loop_NTPase"/>
</dbReference>
<dbReference type="PANTHER" id="PTHR47958">
    <property type="entry name" value="ATP-DEPENDENT RNA HELICASE DBP3"/>
    <property type="match status" value="1"/>
</dbReference>
<dbReference type="Gene3D" id="3.40.50.300">
    <property type="entry name" value="P-loop containing nucleotide triphosphate hydrolases"/>
    <property type="match status" value="1"/>
</dbReference>
<name>A0A816L251_BRANA</name>
<dbReference type="GO" id="GO:0005524">
    <property type="term" value="F:ATP binding"/>
    <property type="evidence" value="ECO:0007669"/>
    <property type="project" value="InterPro"/>
</dbReference>
<feature type="domain" description="DEAD/DEAH-box helicase" evidence="2">
    <location>
        <begin position="2"/>
        <end position="61"/>
    </location>
</feature>
<sequence>MKKLEHGVHAVSGTPGRVVYDMIKRGSLRTKSVKLLILDESDEMLSKGLKDQIYDVYRSLPHDISSA</sequence>
<dbReference type="SUPFAM" id="SSF52540">
    <property type="entry name" value="P-loop containing nucleoside triphosphate hydrolases"/>
    <property type="match status" value="1"/>
</dbReference>
<dbReference type="InterPro" id="IPR011545">
    <property type="entry name" value="DEAD/DEAH_box_helicase_dom"/>
</dbReference>
<evidence type="ECO:0000256" key="1">
    <source>
        <dbReference type="ARBA" id="ARBA00022884"/>
    </source>
</evidence>
<reference evidence="3" key="1">
    <citation type="submission" date="2021-01" db="EMBL/GenBank/DDBJ databases">
        <authorList>
            <consortium name="Genoscope - CEA"/>
            <person name="William W."/>
        </authorList>
    </citation>
    <scope>NUCLEOTIDE SEQUENCE</scope>
</reference>